<dbReference type="Proteomes" id="UP000694240">
    <property type="component" value="Chromosome 11"/>
</dbReference>
<sequence length="72" mass="8083">GDLLSLPSAVLRRDSTAVTRWCGEGRYRKRSRHSFRFGSGGWFEASWCRIWGARSSSSASLVLPARDPSRPK</sequence>
<proteinExistence type="predicted"/>
<evidence type="ECO:0000313" key="2">
    <source>
        <dbReference type="Proteomes" id="UP000694240"/>
    </source>
</evidence>
<reference evidence="1 2" key="1">
    <citation type="submission" date="2020-12" db="EMBL/GenBank/DDBJ databases">
        <title>Concerted genomic and epigenomic changes stabilize Arabidopsis allopolyploids.</title>
        <authorList>
            <person name="Chen Z."/>
        </authorList>
    </citation>
    <scope>NUCLEOTIDE SEQUENCE [LARGE SCALE GENOMIC DNA]</scope>
    <source>
        <strain evidence="1">Allo738</strain>
        <tissue evidence="1">Leaf</tissue>
    </source>
</reference>
<dbReference type="EMBL" id="JAEFBK010000011">
    <property type="protein sequence ID" value="KAG7551991.1"/>
    <property type="molecule type" value="Genomic_DNA"/>
</dbReference>
<evidence type="ECO:0000313" key="1">
    <source>
        <dbReference type="EMBL" id="KAG7551991.1"/>
    </source>
</evidence>
<comment type="caution">
    <text evidence="1">The sequence shown here is derived from an EMBL/GenBank/DDBJ whole genome shotgun (WGS) entry which is preliminary data.</text>
</comment>
<protein>
    <submittedName>
        <fullName evidence="1">Uncharacterized protein</fullName>
    </submittedName>
</protein>
<organism evidence="1 2">
    <name type="scientific">Arabidopsis thaliana x Arabidopsis arenosa</name>
    <dbReference type="NCBI Taxonomy" id="1240361"/>
    <lineage>
        <taxon>Eukaryota</taxon>
        <taxon>Viridiplantae</taxon>
        <taxon>Streptophyta</taxon>
        <taxon>Embryophyta</taxon>
        <taxon>Tracheophyta</taxon>
        <taxon>Spermatophyta</taxon>
        <taxon>Magnoliopsida</taxon>
        <taxon>eudicotyledons</taxon>
        <taxon>Gunneridae</taxon>
        <taxon>Pentapetalae</taxon>
        <taxon>rosids</taxon>
        <taxon>malvids</taxon>
        <taxon>Brassicales</taxon>
        <taxon>Brassicaceae</taxon>
        <taxon>Camelineae</taxon>
        <taxon>Arabidopsis</taxon>
    </lineage>
</organism>
<gene>
    <name evidence="1" type="ORF">ISN45_Aa06g026140</name>
</gene>
<keyword evidence="2" id="KW-1185">Reference proteome</keyword>
<accession>A0A8T1YZQ1</accession>
<name>A0A8T1YZQ1_9BRAS</name>
<feature type="non-terminal residue" evidence="1">
    <location>
        <position position="1"/>
    </location>
</feature>
<dbReference type="AlphaFoldDB" id="A0A8T1YZQ1"/>